<reference evidence="1 2" key="1">
    <citation type="journal article" date="2021" name="Sci. Rep.">
        <title>Chromosome anchoring in Senegalese sole (Solea senegalensis) reveals sex-associated markers and genome rearrangements in flatfish.</title>
        <authorList>
            <person name="Guerrero-Cozar I."/>
            <person name="Gomez-Garrido J."/>
            <person name="Berbel C."/>
            <person name="Martinez-Blanch J.F."/>
            <person name="Alioto T."/>
            <person name="Claros M.G."/>
            <person name="Gagnaire P.A."/>
            <person name="Manchado M."/>
        </authorList>
    </citation>
    <scope>NUCLEOTIDE SEQUENCE [LARGE SCALE GENOMIC DNA]</scope>
    <source>
        <strain evidence="1">Sse05_10M</strain>
    </source>
</reference>
<evidence type="ECO:0000313" key="1">
    <source>
        <dbReference type="EMBL" id="KAG7475084.1"/>
    </source>
</evidence>
<name>A0AAV6PQS9_SOLSE</name>
<gene>
    <name evidence="1" type="ORF">JOB18_023824</name>
</gene>
<comment type="caution">
    <text evidence="1">The sequence shown here is derived from an EMBL/GenBank/DDBJ whole genome shotgun (WGS) entry which is preliminary data.</text>
</comment>
<dbReference type="AlphaFoldDB" id="A0AAV6PQS9"/>
<dbReference type="EMBL" id="JAGKHQ010000021">
    <property type="protein sequence ID" value="KAG7475084.1"/>
    <property type="molecule type" value="Genomic_DNA"/>
</dbReference>
<sequence length="72" mass="7946">MMGIKARPPRGRCEACRVPARGRLTGGGRPQCSLQRRLLLHRRGAATFVKVGFPNPSRITPDSDSLWGSVCW</sequence>
<evidence type="ECO:0000313" key="2">
    <source>
        <dbReference type="Proteomes" id="UP000693946"/>
    </source>
</evidence>
<dbReference type="Proteomes" id="UP000693946">
    <property type="component" value="Linkage Group LG9"/>
</dbReference>
<keyword evidence="2" id="KW-1185">Reference proteome</keyword>
<protein>
    <submittedName>
        <fullName evidence="1">Uncharacterized protein</fullName>
    </submittedName>
</protein>
<accession>A0AAV6PQS9</accession>
<proteinExistence type="predicted"/>
<organism evidence="1 2">
    <name type="scientific">Solea senegalensis</name>
    <name type="common">Senegalese sole</name>
    <dbReference type="NCBI Taxonomy" id="28829"/>
    <lineage>
        <taxon>Eukaryota</taxon>
        <taxon>Metazoa</taxon>
        <taxon>Chordata</taxon>
        <taxon>Craniata</taxon>
        <taxon>Vertebrata</taxon>
        <taxon>Euteleostomi</taxon>
        <taxon>Actinopterygii</taxon>
        <taxon>Neopterygii</taxon>
        <taxon>Teleostei</taxon>
        <taxon>Neoteleostei</taxon>
        <taxon>Acanthomorphata</taxon>
        <taxon>Carangaria</taxon>
        <taxon>Pleuronectiformes</taxon>
        <taxon>Pleuronectoidei</taxon>
        <taxon>Soleidae</taxon>
        <taxon>Solea</taxon>
    </lineage>
</organism>